<evidence type="ECO:0000313" key="2">
    <source>
        <dbReference type="EMBL" id="KAK9089883.1"/>
    </source>
</evidence>
<name>A0AAP0EF48_9MAGN</name>
<comment type="caution">
    <text evidence="2">The sequence shown here is derived from an EMBL/GenBank/DDBJ whole genome shotgun (WGS) entry which is preliminary data.</text>
</comment>
<keyword evidence="3" id="KW-1185">Reference proteome</keyword>
<feature type="compositionally biased region" description="Low complexity" evidence="1">
    <location>
        <begin position="51"/>
        <end position="64"/>
    </location>
</feature>
<dbReference type="Proteomes" id="UP001419268">
    <property type="component" value="Unassembled WGS sequence"/>
</dbReference>
<proteinExistence type="predicted"/>
<dbReference type="AlphaFoldDB" id="A0AAP0EF48"/>
<feature type="region of interest" description="Disordered" evidence="1">
    <location>
        <begin position="1"/>
        <end position="64"/>
    </location>
</feature>
<gene>
    <name evidence="2" type="ORF">Scep_028965</name>
</gene>
<protein>
    <submittedName>
        <fullName evidence="2">Uncharacterized protein</fullName>
    </submittedName>
</protein>
<reference evidence="2 3" key="1">
    <citation type="submission" date="2024-01" db="EMBL/GenBank/DDBJ databases">
        <title>Genome assemblies of Stephania.</title>
        <authorList>
            <person name="Yang L."/>
        </authorList>
    </citation>
    <scope>NUCLEOTIDE SEQUENCE [LARGE SCALE GENOMIC DNA]</scope>
    <source>
        <strain evidence="2">JXDWG</strain>
        <tissue evidence="2">Leaf</tissue>
    </source>
</reference>
<feature type="compositionally biased region" description="Polar residues" evidence="1">
    <location>
        <begin position="15"/>
        <end position="26"/>
    </location>
</feature>
<organism evidence="2 3">
    <name type="scientific">Stephania cephalantha</name>
    <dbReference type="NCBI Taxonomy" id="152367"/>
    <lineage>
        <taxon>Eukaryota</taxon>
        <taxon>Viridiplantae</taxon>
        <taxon>Streptophyta</taxon>
        <taxon>Embryophyta</taxon>
        <taxon>Tracheophyta</taxon>
        <taxon>Spermatophyta</taxon>
        <taxon>Magnoliopsida</taxon>
        <taxon>Ranunculales</taxon>
        <taxon>Menispermaceae</taxon>
        <taxon>Menispermoideae</taxon>
        <taxon>Cissampelideae</taxon>
        <taxon>Stephania</taxon>
    </lineage>
</organism>
<evidence type="ECO:0000256" key="1">
    <source>
        <dbReference type="SAM" id="MobiDB-lite"/>
    </source>
</evidence>
<evidence type="ECO:0000313" key="3">
    <source>
        <dbReference type="Proteomes" id="UP001419268"/>
    </source>
</evidence>
<accession>A0AAP0EF48</accession>
<dbReference type="EMBL" id="JBBNAG010000012">
    <property type="protein sequence ID" value="KAK9089883.1"/>
    <property type="molecule type" value="Genomic_DNA"/>
</dbReference>
<sequence length="64" mass="7296">MNERQTAKQIHHTHLSQIRNQTLSSENLHRHTSLSLSLSHSSRERNKINTSLSNSISSDLSCRS</sequence>